<keyword evidence="4" id="KW-0804">Transcription</keyword>
<keyword evidence="6" id="KW-1185">Reference proteome</keyword>
<comment type="similarity">
    <text evidence="1">Belongs to the BlaI transcriptional regulatory family.</text>
</comment>
<proteinExistence type="inferred from homology"/>
<comment type="caution">
    <text evidence="5">The sequence shown here is derived from an EMBL/GenBank/DDBJ whole genome shotgun (WGS) entry which is preliminary data.</text>
</comment>
<dbReference type="RefSeq" id="WP_154505116.1">
    <property type="nucleotide sequence ID" value="NZ_VUMN01000021.1"/>
</dbReference>
<dbReference type="Proteomes" id="UP000461880">
    <property type="component" value="Unassembled WGS sequence"/>
</dbReference>
<evidence type="ECO:0000256" key="3">
    <source>
        <dbReference type="ARBA" id="ARBA00023125"/>
    </source>
</evidence>
<protein>
    <submittedName>
        <fullName evidence="5">BlaI/MecI/CopY family transcriptional regulator</fullName>
    </submittedName>
</protein>
<keyword evidence="3" id="KW-0238">DNA-binding</keyword>
<dbReference type="SUPFAM" id="SSF46785">
    <property type="entry name" value="Winged helix' DNA-binding domain"/>
    <property type="match status" value="1"/>
</dbReference>
<keyword evidence="2" id="KW-0805">Transcription regulation</keyword>
<dbReference type="Gene3D" id="1.10.4040.10">
    <property type="entry name" value="Penicillinase repressor domain"/>
    <property type="match status" value="1"/>
</dbReference>
<evidence type="ECO:0000256" key="4">
    <source>
        <dbReference type="ARBA" id="ARBA00023163"/>
    </source>
</evidence>
<dbReference type="Pfam" id="PF03965">
    <property type="entry name" value="Penicillinase_R"/>
    <property type="match status" value="1"/>
</dbReference>
<evidence type="ECO:0000256" key="1">
    <source>
        <dbReference type="ARBA" id="ARBA00011046"/>
    </source>
</evidence>
<dbReference type="EMBL" id="VUMN01000021">
    <property type="protein sequence ID" value="MSS59040.1"/>
    <property type="molecule type" value="Genomic_DNA"/>
</dbReference>
<dbReference type="Gene3D" id="1.10.10.10">
    <property type="entry name" value="Winged helix-like DNA-binding domain superfamily/Winged helix DNA-binding domain"/>
    <property type="match status" value="1"/>
</dbReference>
<accession>A0A7X2NT96</accession>
<dbReference type="InterPro" id="IPR005650">
    <property type="entry name" value="BlaI_family"/>
</dbReference>
<name>A0A7X2NT96_9FIRM</name>
<organism evidence="5 6">
    <name type="scientific">Stecheria intestinalis</name>
    <dbReference type="NCBI Taxonomy" id="2606630"/>
    <lineage>
        <taxon>Bacteria</taxon>
        <taxon>Bacillati</taxon>
        <taxon>Bacillota</taxon>
        <taxon>Erysipelotrichia</taxon>
        <taxon>Erysipelotrichales</taxon>
        <taxon>Erysipelotrichaceae</taxon>
        <taxon>Stecheria</taxon>
    </lineage>
</organism>
<dbReference type="InterPro" id="IPR036390">
    <property type="entry name" value="WH_DNA-bd_sf"/>
</dbReference>
<dbReference type="InterPro" id="IPR036388">
    <property type="entry name" value="WH-like_DNA-bd_sf"/>
</dbReference>
<gene>
    <name evidence="5" type="ORF">FYJ51_08995</name>
</gene>
<dbReference type="GO" id="GO:0045892">
    <property type="term" value="P:negative regulation of DNA-templated transcription"/>
    <property type="evidence" value="ECO:0007669"/>
    <property type="project" value="InterPro"/>
</dbReference>
<reference evidence="5 6" key="1">
    <citation type="submission" date="2019-08" db="EMBL/GenBank/DDBJ databases">
        <title>In-depth cultivation of the pig gut microbiome towards novel bacterial diversity and tailored functional studies.</title>
        <authorList>
            <person name="Wylensek D."/>
            <person name="Hitch T.C.A."/>
            <person name="Clavel T."/>
        </authorList>
    </citation>
    <scope>NUCLEOTIDE SEQUENCE [LARGE SCALE GENOMIC DNA]</scope>
    <source>
        <strain evidence="5 6">Oil+RF-744-GAM-WT-6</strain>
    </source>
</reference>
<evidence type="ECO:0000313" key="6">
    <source>
        <dbReference type="Proteomes" id="UP000461880"/>
    </source>
</evidence>
<sequence length="124" mass="14222">MNHSLSNAEIKIAEIVWEHPGISSMETVRLCAEKFGWKKSTVFTLIRRMSQKKLLLSLDHCLEMTISRQKYLDEMASEVIQDDFSGSLPLFLTSFMRANTLTEAEVKELKKLISDYPGKEEHDG</sequence>
<evidence type="ECO:0000313" key="5">
    <source>
        <dbReference type="EMBL" id="MSS59040.1"/>
    </source>
</evidence>
<dbReference type="AlphaFoldDB" id="A0A7X2NT96"/>
<dbReference type="GO" id="GO:0003677">
    <property type="term" value="F:DNA binding"/>
    <property type="evidence" value="ECO:0007669"/>
    <property type="project" value="UniProtKB-KW"/>
</dbReference>
<evidence type="ECO:0000256" key="2">
    <source>
        <dbReference type="ARBA" id="ARBA00023015"/>
    </source>
</evidence>